<name>A0CUI9_PARTE</name>
<dbReference type="InParanoid" id="A0CUI9"/>
<keyword evidence="3" id="KW-1185">Reference proteome</keyword>
<evidence type="ECO:0000313" key="2">
    <source>
        <dbReference type="EMBL" id="CAK74456.1"/>
    </source>
</evidence>
<dbReference type="HOGENOM" id="CLU_1839044_0_0_1"/>
<dbReference type="KEGG" id="ptm:GSPATT00010656001"/>
<organism evidence="2 3">
    <name type="scientific">Paramecium tetraurelia</name>
    <dbReference type="NCBI Taxonomy" id="5888"/>
    <lineage>
        <taxon>Eukaryota</taxon>
        <taxon>Sar</taxon>
        <taxon>Alveolata</taxon>
        <taxon>Ciliophora</taxon>
        <taxon>Intramacronucleata</taxon>
        <taxon>Oligohymenophorea</taxon>
        <taxon>Peniculida</taxon>
        <taxon>Parameciidae</taxon>
        <taxon>Paramecium</taxon>
    </lineage>
</organism>
<dbReference type="OrthoDB" id="10482856at2759"/>
<dbReference type="GeneID" id="5027638"/>
<feature type="signal peptide" evidence="1">
    <location>
        <begin position="1"/>
        <end position="18"/>
    </location>
</feature>
<dbReference type="AlphaFoldDB" id="A0CUI9"/>
<protein>
    <submittedName>
        <fullName evidence="2">Uncharacterized protein</fullName>
    </submittedName>
</protein>
<accession>A0CUI9</accession>
<gene>
    <name evidence="2" type="ORF">GSPATT00010656001</name>
</gene>
<proteinExistence type="predicted"/>
<sequence>MKLILIIGYILCISCSKTLDFKVILSQIDQHHLGQTFLNALQIGLASRSPPIHQIQSYLNNFRFMLEQEQKEADNFILETQTKCQRLLHDFSSNYPYHNSQLIANQKIVQIQIQFLRYQYTLGFIQGKHRESAKSIKQNS</sequence>
<dbReference type="RefSeq" id="XP_001441853.1">
    <property type="nucleotide sequence ID" value="XM_001441816.1"/>
</dbReference>
<dbReference type="EMBL" id="CT868185">
    <property type="protein sequence ID" value="CAK74456.1"/>
    <property type="molecule type" value="Genomic_DNA"/>
</dbReference>
<evidence type="ECO:0000313" key="3">
    <source>
        <dbReference type="Proteomes" id="UP000000600"/>
    </source>
</evidence>
<evidence type="ECO:0000256" key="1">
    <source>
        <dbReference type="SAM" id="SignalP"/>
    </source>
</evidence>
<reference evidence="2 3" key="1">
    <citation type="journal article" date="2006" name="Nature">
        <title>Global trends of whole-genome duplications revealed by the ciliate Paramecium tetraurelia.</title>
        <authorList>
            <consortium name="Genoscope"/>
            <person name="Aury J.-M."/>
            <person name="Jaillon O."/>
            <person name="Duret L."/>
            <person name="Noel B."/>
            <person name="Jubin C."/>
            <person name="Porcel B.M."/>
            <person name="Segurens B."/>
            <person name="Daubin V."/>
            <person name="Anthouard V."/>
            <person name="Aiach N."/>
            <person name="Arnaiz O."/>
            <person name="Billaut A."/>
            <person name="Beisson J."/>
            <person name="Blanc I."/>
            <person name="Bouhouche K."/>
            <person name="Camara F."/>
            <person name="Duharcourt S."/>
            <person name="Guigo R."/>
            <person name="Gogendeau D."/>
            <person name="Katinka M."/>
            <person name="Keller A.-M."/>
            <person name="Kissmehl R."/>
            <person name="Klotz C."/>
            <person name="Koll F."/>
            <person name="Le Moue A."/>
            <person name="Lepere C."/>
            <person name="Malinsky S."/>
            <person name="Nowacki M."/>
            <person name="Nowak J.K."/>
            <person name="Plattner H."/>
            <person name="Poulain J."/>
            <person name="Ruiz F."/>
            <person name="Serrano V."/>
            <person name="Zagulski M."/>
            <person name="Dessen P."/>
            <person name="Betermier M."/>
            <person name="Weissenbach J."/>
            <person name="Scarpelli C."/>
            <person name="Schachter V."/>
            <person name="Sperling L."/>
            <person name="Meyer E."/>
            <person name="Cohen J."/>
            <person name="Wincker P."/>
        </authorList>
    </citation>
    <scope>NUCLEOTIDE SEQUENCE [LARGE SCALE GENOMIC DNA]</scope>
    <source>
        <strain evidence="2 3">Stock d4-2</strain>
    </source>
</reference>
<feature type="chain" id="PRO_5002623717" evidence="1">
    <location>
        <begin position="19"/>
        <end position="140"/>
    </location>
</feature>
<dbReference type="Proteomes" id="UP000000600">
    <property type="component" value="Unassembled WGS sequence"/>
</dbReference>
<keyword evidence="1" id="KW-0732">Signal</keyword>